<name>A0ABU5P9K1_9PSED</name>
<dbReference type="RefSeq" id="WP_322949212.1">
    <property type="nucleotide sequence ID" value="NZ_JAYEET010000036.1"/>
</dbReference>
<gene>
    <name evidence="2" type="ORF">SOP97_11015</name>
</gene>
<accession>A0ABU5P9K1</accession>
<sequence>MHQQPAPIGFLAIHPPRRLWPSVPVFYSQNLPGTTQQSPQPAKPVTIAPQVSLTT</sequence>
<evidence type="ECO:0000313" key="2">
    <source>
        <dbReference type="EMBL" id="MEA1606342.1"/>
    </source>
</evidence>
<evidence type="ECO:0000256" key="1">
    <source>
        <dbReference type="SAM" id="MobiDB-lite"/>
    </source>
</evidence>
<feature type="region of interest" description="Disordered" evidence="1">
    <location>
        <begin position="30"/>
        <end position="55"/>
    </location>
</feature>
<evidence type="ECO:0000313" key="3">
    <source>
        <dbReference type="Proteomes" id="UP001292571"/>
    </source>
</evidence>
<reference evidence="2 3" key="1">
    <citation type="submission" date="2023-12" db="EMBL/GenBank/DDBJ databases">
        <title>Pseudomonas sp. T5W1.</title>
        <authorList>
            <person name="Maltman C."/>
        </authorList>
    </citation>
    <scope>NUCLEOTIDE SEQUENCE [LARGE SCALE GENOMIC DNA]</scope>
    <source>
        <strain evidence="2 3">T5W1</strain>
    </source>
</reference>
<feature type="compositionally biased region" description="Polar residues" evidence="1">
    <location>
        <begin position="30"/>
        <end position="40"/>
    </location>
</feature>
<organism evidence="2 3">
    <name type="scientific">Pseudomonas spirodelae</name>
    <dbReference type="NCBI Taxonomy" id="3101751"/>
    <lineage>
        <taxon>Bacteria</taxon>
        <taxon>Pseudomonadati</taxon>
        <taxon>Pseudomonadota</taxon>
        <taxon>Gammaproteobacteria</taxon>
        <taxon>Pseudomonadales</taxon>
        <taxon>Pseudomonadaceae</taxon>
        <taxon>Pseudomonas</taxon>
    </lineage>
</organism>
<dbReference type="Proteomes" id="UP001292571">
    <property type="component" value="Unassembled WGS sequence"/>
</dbReference>
<comment type="caution">
    <text evidence="2">The sequence shown here is derived from an EMBL/GenBank/DDBJ whole genome shotgun (WGS) entry which is preliminary data.</text>
</comment>
<keyword evidence="3" id="KW-1185">Reference proteome</keyword>
<protein>
    <submittedName>
        <fullName evidence="2">Uncharacterized protein</fullName>
    </submittedName>
</protein>
<proteinExistence type="predicted"/>
<dbReference type="EMBL" id="JAYEET010000036">
    <property type="protein sequence ID" value="MEA1606342.1"/>
    <property type="molecule type" value="Genomic_DNA"/>
</dbReference>